<keyword evidence="1" id="KW-0732">Signal</keyword>
<dbReference type="RefSeq" id="WP_353543601.1">
    <property type="nucleotide sequence ID" value="NZ_BAABRN010000058.1"/>
</dbReference>
<dbReference type="Proteomes" id="UP001458946">
    <property type="component" value="Unassembled WGS sequence"/>
</dbReference>
<evidence type="ECO:0008006" key="4">
    <source>
        <dbReference type="Google" id="ProtNLM"/>
    </source>
</evidence>
<evidence type="ECO:0000256" key="1">
    <source>
        <dbReference type="SAM" id="SignalP"/>
    </source>
</evidence>
<accession>A0ABP9VH81</accession>
<gene>
    <name evidence="2" type="ORF">Dxin01_03389</name>
</gene>
<evidence type="ECO:0000313" key="3">
    <source>
        <dbReference type="Proteomes" id="UP001458946"/>
    </source>
</evidence>
<keyword evidence="3" id="KW-1185">Reference proteome</keyword>
<comment type="caution">
    <text evidence="2">The sequence shown here is derived from an EMBL/GenBank/DDBJ whole genome shotgun (WGS) entry which is preliminary data.</text>
</comment>
<proteinExistence type="predicted"/>
<feature type="chain" id="PRO_5045125630" description="Lipoprotein" evidence="1">
    <location>
        <begin position="19"/>
        <end position="147"/>
    </location>
</feature>
<feature type="signal peptide" evidence="1">
    <location>
        <begin position="1"/>
        <end position="18"/>
    </location>
</feature>
<dbReference type="EMBL" id="BAABRN010000058">
    <property type="protein sequence ID" value="GAA5503630.1"/>
    <property type="molecule type" value="Genomic_DNA"/>
</dbReference>
<evidence type="ECO:0000313" key="2">
    <source>
        <dbReference type="EMBL" id="GAA5503630.1"/>
    </source>
</evidence>
<dbReference type="PROSITE" id="PS51257">
    <property type="entry name" value="PROKAR_LIPOPROTEIN"/>
    <property type="match status" value="1"/>
</dbReference>
<protein>
    <recommendedName>
        <fullName evidence="4">Lipoprotein</fullName>
    </recommendedName>
</protein>
<sequence>MKKRLTCLILSLACGSLACPAKSGLFNGAINGTIQGFQPYCSADGRKLQRDFINGHRKVGATVNYSEGYKFYATDDVSIANALRSLEKLLGSISYEYVTEAQGDYTTQYVFRKNGTLTRGMLISLEVTQDYALFFFTNGEFPFLKDE</sequence>
<organism evidence="2 3">
    <name type="scientific">Deinococcus xinjiangensis</name>
    <dbReference type="NCBI Taxonomy" id="457454"/>
    <lineage>
        <taxon>Bacteria</taxon>
        <taxon>Thermotogati</taxon>
        <taxon>Deinococcota</taxon>
        <taxon>Deinococci</taxon>
        <taxon>Deinococcales</taxon>
        <taxon>Deinococcaceae</taxon>
        <taxon>Deinococcus</taxon>
    </lineage>
</organism>
<name>A0ABP9VH81_9DEIO</name>
<reference evidence="2 3" key="1">
    <citation type="submission" date="2024-02" db="EMBL/GenBank/DDBJ databases">
        <title>Deinococcus xinjiangensis NBRC 107630.</title>
        <authorList>
            <person name="Ichikawa N."/>
            <person name="Katano-Makiyama Y."/>
            <person name="Hidaka K."/>
        </authorList>
    </citation>
    <scope>NUCLEOTIDE SEQUENCE [LARGE SCALE GENOMIC DNA]</scope>
    <source>
        <strain evidence="2 3">NBRC 107630</strain>
    </source>
</reference>